<feature type="transmembrane region" description="Helical" evidence="2">
    <location>
        <begin position="224"/>
        <end position="244"/>
    </location>
</feature>
<feature type="transmembrane region" description="Helical" evidence="2">
    <location>
        <begin position="492"/>
        <end position="515"/>
    </location>
</feature>
<reference evidence="4 5" key="1">
    <citation type="journal article" date="2016" name="Int. J. Syst. Evol. Microbiol.">
        <title>Labrenzia salina sp. nov., isolated from the rhizosphere of the halophyte Arthrocnemum macrostachyum.</title>
        <authorList>
            <person name="Camacho M."/>
            <person name="Redondo-Gomez S."/>
            <person name="Rodriguez-Llorente I."/>
            <person name="Rohde M."/>
            <person name="Sproer C."/>
            <person name="Schumann P."/>
            <person name="Klenk H.P."/>
            <person name="Montero-Calasanz M.D.C."/>
        </authorList>
    </citation>
    <scope>NUCLEOTIDE SEQUENCE [LARGE SCALE GENOMIC DNA]</scope>
    <source>
        <strain evidence="4 5">DSM 29163</strain>
    </source>
</reference>
<evidence type="ECO:0000256" key="2">
    <source>
        <dbReference type="SAM" id="Phobius"/>
    </source>
</evidence>
<feature type="domain" description="TRAP C4-dicarboxylate transport system permease DctM subunit" evidence="3">
    <location>
        <begin position="115"/>
        <end position="554"/>
    </location>
</feature>
<keyword evidence="2" id="KW-0472">Membrane</keyword>
<dbReference type="PANTHER" id="PTHR43849:SF2">
    <property type="entry name" value="BLL3936 PROTEIN"/>
    <property type="match status" value="1"/>
</dbReference>
<comment type="caution">
    <text evidence="4">The sequence shown here is derived from an EMBL/GenBank/DDBJ whole genome shotgun (WGS) entry which is preliminary data.</text>
</comment>
<gene>
    <name evidence="4" type="ORF">ON753_00510</name>
</gene>
<feature type="transmembrane region" description="Helical" evidence="2">
    <location>
        <begin position="406"/>
        <end position="425"/>
    </location>
</feature>
<dbReference type="InterPro" id="IPR011853">
    <property type="entry name" value="TRAP_DctM-Dct_fused"/>
</dbReference>
<organism evidence="4 5">
    <name type="scientific">Roseibium salinum</name>
    <dbReference type="NCBI Taxonomy" id="1604349"/>
    <lineage>
        <taxon>Bacteria</taxon>
        <taxon>Pseudomonadati</taxon>
        <taxon>Pseudomonadota</taxon>
        <taxon>Alphaproteobacteria</taxon>
        <taxon>Hyphomicrobiales</taxon>
        <taxon>Stappiaceae</taxon>
        <taxon>Roseibium</taxon>
    </lineage>
</organism>
<evidence type="ECO:0000313" key="5">
    <source>
        <dbReference type="Proteomes" id="UP001300261"/>
    </source>
</evidence>
<dbReference type="RefSeq" id="WP_265960593.1">
    <property type="nucleotide sequence ID" value="NZ_JAPEVI010000001.1"/>
</dbReference>
<name>A0ABT3QVL1_9HYPH</name>
<dbReference type="PANTHER" id="PTHR43849">
    <property type="entry name" value="BLL3936 PROTEIN"/>
    <property type="match status" value="1"/>
</dbReference>
<evidence type="ECO:0000313" key="4">
    <source>
        <dbReference type="EMBL" id="MCX2720896.1"/>
    </source>
</evidence>
<protein>
    <submittedName>
        <fullName evidence="4">TRAP transporter fused permease subunit</fullName>
    </submittedName>
</protein>
<comment type="function">
    <text evidence="1">Part of the tripartite ATP-independent periplasmic (TRAP) transport system.</text>
</comment>
<accession>A0ABT3QVL1</accession>
<feature type="transmembrane region" description="Helical" evidence="2">
    <location>
        <begin position="7"/>
        <end position="30"/>
    </location>
</feature>
<dbReference type="InterPro" id="IPR010656">
    <property type="entry name" value="DctM"/>
</dbReference>
<feature type="transmembrane region" description="Helical" evidence="2">
    <location>
        <begin position="36"/>
        <end position="53"/>
    </location>
</feature>
<feature type="transmembrane region" description="Helical" evidence="2">
    <location>
        <begin position="608"/>
        <end position="633"/>
    </location>
</feature>
<dbReference type="EMBL" id="JAPEVI010000001">
    <property type="protein sequence ID" value="MCX2720896.1"/>
    <property type="molecule type" value="Genomic_DNA"/>
</dbReference>
<keyword evidence="1" id="KW-0813">Transport</keyword>
<feature type="transmembrane region" description="Helical" evidence="2">
    <location>
        <begin position="113"/>
        <end position="142"/>
    </location>
</feature>
<feature type="transmembrane region" description="Helical" evidence="2">
    <location>
        <begin position="299"/>
        <end position="322"/>
    </location>
</feature>
<evidence type="ECO:0000259" key="3">
    <source>
        <dbReference type="Pfam" id="PF06808"/>
    </source>
</evidence>
<dbReference type="Pfam" id="PF06808">
    <property type="entry name" value="DctM"/>
    <property type="match status" value="1"/>
</dbReference>
<dbReference type="NCBIfam" id="TIGR02123">
    <property type="entry name" value="TRAP_fused"/>
    <property type="match status" value="1"/>
</dbReference>
<feature type="transmembrane region" description="Helical" evidence="2">
    <location>
        <begin position="74"/>
        <end position="93"/>
    </location>
</feature>
<sequence length="634" mass="66912">MLTIEKGLSYVVTVVAIGLSLWHLAIVAGFLTYSTLDIRILHLTVLLALVFLVRLPRDNSVENGASPKRAAFGLSLRVVCALIAVGAGLYTYFRWRPIAFSGGVTTDLDARVGLVMIALVLIAVSRRIGLFLSLIAVVFLLYPFVSSYLPEVISTRGYGWERVSIFLATGGEGIFGIPLGVSASYIIIFTIFGAFLNNFGAGDFFFQLAHSLTRGARAASAKTAVIFSTLLGMISGSAAGNVAVTGTMTIPMMKREGYTPNQAAAIEAVVSTGGQIMPPIMGAAAFIMAEIIGRPYSEVMTAALIPALLFFSSIFFIVHLQAVKVNLPRTEAASDAPPLRRSLLAGTRFMVPFFTLIGMMLAGYSPFRASFIALILLLVGCTLYEWRDLRGVLHKTLKSLEDGALAVLSIAVACAAAGIVAGVLSMTGLGSKISSLIIVLAAGEPLLALAMTAVLAIILGMGLPTTAAYLILATVVAPPLVQMGVPLLTAHMFVFFFGCISTITPPVALASYVAAGIAGSDINRTSWTAFTYGITSYILPFMFFFSPALLMQGSGMNVTVAVMTGLLAVFCISSAVVGYFRRSLNQIGRGAMALSGLLLIYQEQTSSVIALLMLTGVALVIQFGGPRVALLVAK</sequence>
<comment type="subcellular location">
    <subcellularLocation>
        <location evidence="1">Cell inner membrane</location>
        <topology evidence="1">Multi-pass membrane protein</topology>
    </subcellularLocation>
</comment>
<feature type="transmembrane region" description="Helical" evidence="2">
    <location>
        <begin position="558"/>
        <end position="580"/>
    </location>
</feature>
<proteinExistence type="predicted"/>
<keyword evidence="5" id="KW-1185">Reference proteome</keyword>
<keyword evidence="1" id="KW-1003">Cell membrane</keyword>
<evidence type="ECO:0000256" key="1">
    <source>
        <dbReference type="RuleBase" id="RU369079"/>
    </source>
</evidence>
<keyword evidence="1" id="KW-0997">Cell inner membrane</keyword>
<keyword evidence="2" id="KW-1133">Transmembrane helix</keyword>
<feature type="transmembrane region" description="Helical" evidence="2">
    <location>
        <begin position="369"/>
        <end position="386"/>
    </location>
</feature>
<feature type="transmembrane region" description="Helical" evidence="2">
    <location>
        <begin position="342"/>
        <end position="362"/>
    </location>
</feature>
<feature type="transmembrane region" description="Helical" evidence="2">
    <location>
        <begin position="527"/>
        <end position="546"/>
    </location>
</feature>
<dbReference type="Proteomes" id="UP001300261">
    <property type="component" value="Unassembled WGS sequence"/>
</dbReference>
<keyword evidence="2" id="KW-0812">Transmembrane</keyword>
<feature type="transmembrane region" description="Helical" evidence="2">
    <location>
        <begin position="446"/>
        <end position="472"/>
    </location>
</feature>